<dbReference type="InterPro" id="IPR008984">
    <property type="entry name" value="SMAD_FHA_dom_sf"/>
</dbReference>
<name>A0A426SI96_9MICO</name>
<protein>
    <recommendedName>
        <fullName evidence="2">FHA domain-containing protein</fullName>
    </recommendedName>
</protein>
<dbReference type="PROSITE" id="PS50006">
    <property type="entry name" value="FHA_DOMAIN"/>
    <property type="match status" value="1"/>
</dbReference>
<reference evidence="3 4" key="1">
    <citation type="submission" date="2018-07" db="EMBL/GenBank/DDBJ databases">
        <title>Brachybacteriurn paraconglorneratum KCTC 9916.</title>
        <authorList>
            <person name="Li Y."/>
        </authorList>
    </citation>
    <scope>NUCLEOTIDE SEQUENCE [LARGE SCALE GENOMIC DNA]</scope>
    <source>
        <strain evidence="3 4">KCTC 9916</strain>
    </source>
</reference>
<evidence type="ECO:0000313" key="4">
    <source>
        <dbReference type="Proteomes" id="UP000274327"/>
    </source>
</evidence>
<dbReference type="AlphaFoldDB" id="A0A426SI96"/>
<evidence type="ECO:0000256" key="1">
    <source>
        <dbReference type="ARBA" id="ARBA00022553"/>
    </source>
</evidence>
<dbReference type="SUPFAM" id="SSF49879">
    <property type="entry name" value="SMAD/FHA domain"/>
    <property type="match status" value="1"/>
</dbReference>
<dbReference type="CDD" id="cd00060">
    <property type="entry name" value="FHA"/>
    <property type="match status" value="1"/>
</dbReference>
<sequence>MALPGLVCANGHANSPERLACRLCAAPLSGPTRTVARPPLGAVAVSTGEGFVLDRTAVIGRRPRASRVSGSDVPQLITVPSPQQDISRSHLELRLEGWHVVALDLGTTNGTTLHREGYEPLRLRPREGVVLHDGDLLDLGDEVHLTYGEKS</sequence>
<keyword evidence="4" id="KW-1185">Reference proteome</keyword>
<gene>
    <name evidence="3" type="ORF">DS079_13005</name>
</gene>
<feature type="domain" description="FHA" evidence="2">
    <location>
        <begin position="57"/>
        <end position="118"/>
    </location>
</feature>
<evidence type="ECO:0000259" key="2">
    <source>
        <dbReference type="PROSITE" id="PS50006"/>
    </source>
</evidence>
<organism evidence="3 4">
    <name type="scientific">Brachybacterium paraconglomeratum</name>
    <dbReference type="NCBI Taxonomy" id="173362"/>
    <lineage>
        <taxon>Bacteria</taxon>
        <taxon>Bacillati</taxon>
        <taxon>Actinomycetota</taxon>
        <taxon>Actinomycetes</taxon>
        <taxon>Micrococcales</taxon>
        <taxon>Dermabacteraceae</taxon>
        <taxon>Brachybacterium</taxon>
    </lineage>
</organism>
<dbReference type="InterPro" id="IPR000253">
    <property type="entry name" value="FHA_dom"/>
</dbReference>
<dbReference type="Pfam" id="PF00498">
    <property type="entry name" value="FHA"/>
    <property type="match status" value="1"/>
</dbReference>
<accession>A0A426SI96</accession>
<keyword evidence="1" id="KW-0597">Phosphoprotein</keyword>
<evidence type="ECO:0000313" key="3">
    <source>
        <dbReference type="EMBL" id="RRR17877.1"/>
    </source>
</evidence>
<proteinExistence type="predicted"/>
<dbReference type="EMBL" id="QOCI01000010">
    <property type="protein sequence ID" value="RRR17877.1"/>
    <property type="molecule type" value="Genomic_DNA"/>
</dbReference>
<dbReference type="Proteomes" id="UP000274327">
    <property type="component" value="Unassembled WGS sequence"/>
</dbReference>
<comment type="caution">
    <text evidence="3">The sequence shown here is derived from an EMBL/GenBank/DDBJ whole genome shotgun (WGS) entry which is preliminary data.</text>
</comment>
<dbReference type="Gene3D" id="2.60.200.20">
    <property type="match status" value="1"/>
</dbReference>